<evidence type="ECO:0000256" key="3">
    <source>
        <dbReference type="SAM" id="MobiDB-lite"/>
    </source>
</evidence>
<dbReference type="SMART" id="SM00223">
    <property type="entry name" value="APPLE"/>
    <property type="match status" value="1"/>
</dbReference>
<comment type="caution">
    <text evidence="6">The sequence shown here is derived from an EMBL/GenBank/DDBJ whole genome shotgun (WGS) entry which is preliminary data.</text>
</comment>
<feature type="region of interest" description="Disordered" evidence="3">
    <location>
        <begin position="1"/>
        <end position="38"/>
    </location>
</feature>
<gene>
    <name evidence="6" type="ORF">PCOR1329_LOCUS33125</name>
</gene>
<dbReference type="InterPro" id="IPR000772">
    <property type="entry name" value="Ricin_B_lectin"/>
</dbReference>
<evidence type="ECO:0000256" key="2">
    <source>
        <dbReference type="ARBA" id="ARBA00023157"/>
    </source>
</evidence>
<dbReference type="Gene3D" id="2.80.10.50">
    <property type="match status" value="1"/>
</dbReference>
<feature type="domain" description="Apple" evidence="4">
    <location>
        <begin position="84"/>
        <end position="168"/>
    </location>
</feature>
<accession>A0ABN9SWA9</accession>
<evidence type="ECO:0000313" key="7">
    <source>
        <dbReference type="Proteomes" id="UP001189429"/>
    </source>
</evidence>
<organism evidence="6 7">
    <name type="scientific">Prorocentrum cordatum</name>
    <dbReference type="NCBI Taxonomy" id="2364126"/>
    <lineage>
        <taxon>Eukaryota</taxon>
        <taxon>Sar</taxon>
        <taxon>Alveolata</taxon>
        <taxon>Dinophyceae</taxon>
        <taxon>Prorocentrales</taxon>
        <taxon>Prorocentraceae</taxon>
        <taxon>Prorocentrum</taxon>
    </lineage>
</organism>
<keyword evidence="2" id="KW-1015">Disulfide bond</keyword>
<evidence type="ECO:0008006" key="8">
    <source>
        <dbReference type="Google" id="ProtNLM"/>
    </source>
</evidence>
<evidence type="ECO:0000259" key="5">
    <source>
        <dbReference type="SMART" id="SM00458"/>
    </source>
</evidence>
<dbReference type="Pfam" id="PF00652">
    <property type="entry name" value="Ricin_B_lectin"/>
    <property type="match status" value="1"/>
</dbReference>
<evidence type="ECO:0000256" key="1">
    <source>
        <dbReference type="ARBA" id="ARBA00022737"/>
    </source>
</evidence>
<dbReference type="Gene3D" id="3.50.4.10">
    <property type="entry name" value="Hepatocyte Growth Factor"/>
    <property type="match status" value="1"/>
</dbReference>
<dbReference type="PROSITE" id="PS50231">
    <property type="entry name" value="RICIN_B_LECTIN"/>
    <property type="match status" value="1"/>
</dbReference>
<feature type="domain" description="Ricin B lectin" evidence="5">
    <location>
        <begin position="177"/>
        <end position="311"/>
    </location>
</feature>
<sequence length="721" mass="77132">MDGSRGPDGPAGWPDGDGGGLSADEPLTGGAVPPRRAGWRRSAAGAAVPLLVVGAWLAPPAPRARAPRRADGAGAEGKAERGGCLRSEEDVDYWTQASLYEISDTKSEQLCAERCAADSQCGAWTWGKKRGVTGLTDVCFLKKLGETEKPDKRKSKGVVSGLRPDSSCTGPAQVSADAGWVKSKHGICLSAPESGVLGDKVHMSSCDIGDEDQLWTFDKVSGQIRLSRPRPSAPEGVCLTAKAGDVEYSMVLIEKCEDSNGNQQWSYSDTDSQIVLWFGLCLNAPEPASDSSSVDMRVCDRRQAGQRWAIGKKMGRLYYDDRSYVDKELAGRYQSLFCFALMLPGSYEEELLSWQLRKEASLFACDAVAIYSNKAVSLGPGVTTRVVDSSLKCDMGGEFQTALNLPIFLVVWTKVIEDGYFMAHDWILCEGGSGHRVPGAEAPRLPQGSPRDGRRRVPQQLQVRLAWPAGGVLQERGQGVGPGVREVRGPLHGAVLGRLRLGGGHVHRPVPEPGAEAPARQRLPPPGGGPLRPARGLDLLRGPLARRLPPLQERVGVRRLPPEYGPYAGGSAWAPRDEGMSGNHRPPCRPAAICSPLPAPLRHRLAARPGPACLPWPPRGMLSSTPLPWRTNPDSSFAFRKLRGGPPPPPPTGTSLASFTYRAVCWSAPRRAVVARDGDRFGSVGGRGGGRPPELGVLYGTRATRTLAPLLSLAPQGEGRA</sequence>
<evidence type="ECO:0000313" key="6">
    <source>
        <dbReference type="EMBL" id="CAK0836711.1"/>
    </source>
</evidence>
<dbReference type="CDD" id="cd01100">
    <property type="entry name" value="APPLE_Factor_XI_like"/>
    <property type="match status" value="1"/>
</dbReference>
<proteinExistence type="predicted"/>
<feature type="region of interest" description="Disordered" evidence="3">
    <location>
        <begin position="151"/>
        <end position="171"/>
    </location>
</feature>
<protein>
    <recommendedName>
        <fullName evidence="8">Ricin B lectin domain-containing protein</fullName>
    </recommendedName>
</protein>
<name>A0ABN9SWA9_9DINO</name>
<feature type="region of interest" description="Disordered" evidence="3">
    <location>
        <begin position="509"/>
        <end position="534"/>
    </location>
</feature>
<dbReference type="InterPro" id="IPR000177">
    <property type="entry name" value="Apple"/>
</dbReference>
<dbReference type="Proteomes" id="UP001189429">
    <property type="component" value="Unassembled WGS sequence"/>
</dbReference>
<dbReference type="SMART" id="SM00458">
    <property type="entry name" value="RICIN"/>
    <property type="match status" value="1"/>
</dbReference>
<evidence type="ECO:0000259" key="4">
    <source>
        <dbReference type="SMART" id="SM00223"/>
    </source>
</evidence>
<reference evidence="6" key="1">
    <citation type="submission" date="2023-10" db="EMBL/GenBank/DDBJ databases">
        <authorList>
            <person name="Chen Y."/>
            <person name="Shah S."/>
            <person name="Dougan E. K."/>
            <person name="Thang M."/>
            <person name="Chan C."/>
        </authorList>
    </citation>
    <scope>NUCLEOTIDE SEQUENCE [LARGE SCALE GENOMIC DNA]</scope>
</reference>
<dbReference type="EMBL" id="CAUYUJ010013780">
    <property type="protein sequence ID" value="CAK0836711.1"/>
    <property type="molecule type" value="Genomic_DNA"/>
</dbReference>
<keyword evidence="1" id="KW-0677">Repeat</keyword>
<keyword evidence="7" id="KW-1185">Reference proteome</keyword>
<dbReference type="SUPFAM" id="SSF50370">
    <property type="entry name" value="Ricin B-like lectins"/>
    <property type="match status" value="1"/>
</dbReference>
<feature type="region of interest" description="Disordered" evidence="3">
    <location>
        <begin position="62"/>
        <end position="82"/>
    </location>
</feature>
<dbReference type="InterPro" id="IPR035992">
    <property type="entry name" value="Ricin_B-like_lectins"/>
</dbReference>